<keyword evidence="2" id="KW-1185">Reference proteome</keyword>
<reference evidence="1 2" key="1">
    <citation type="submission" date="2021-06" db="EMBL/GenBank/DDBJ databases">
        <title>Caerostris darwini draft genome.</title>
        <authorList>
            <person name="Kono N."/>
            <person name="Arakawa K."/>
        </authorList>
    </citation>
    <scope>NUCLEOTIDE SEQUENCE [LARGE SCALE GENOMIC DNA]</scope>
</reference>
<evidence type="ECO:0000313" key="1">
    <source>
        <dbReference type="EMBL" id="GIY45624.1"/>
    </source>
</evidence>
<accession>A0AAV4TKB0</accession>
<gene>
    <name evidence="1" type="ORF">CDAR_415111</name>
</gene>
<evidence type="ECO:0000313" key="2">
    <source>
        <dbReference type="Proteomes" id="UP001054837"/>
    </source>
</evidence>
<name>A0AAV4TKB0_9ARAC</name>
<sequence length="103" mass="11955">MMSVIVIWIPNKVLITKDHNCWVFTFGGKAALHPSSLAQFCFSKARSFVTHETTRMLFWSSTVRSRRSLPNRITFLCFSRKSPLSVPVENKYTIRIQRSLFSI</sequence>
<dbReference type="EMBL" id="BPLQ01009652">
    <property type="protein sequence ID" value="GIY45624.1"/>
    <property type="molecule type" value="Genomic_DNA"/>
</dbReference>
<dbReference type="Proteomes" id="UP001054837">
    <property type="component" value="Unassembled WGS sequence"/>
</dbReference>
<protein>
    <submittedName>
        <fullName evidence="1">Uncharacterized protein</fullName>
    </submittedName>
</protein>
<proteinExistence type="predicted"/>
<comment type="caution">
    <text evidence="1">The sequence shown here is derived from an EMBL/GenBank/DDBJ whole genome shotgun (WGS) entry which is preliminary data.</text>
</comment>
<dbReference type="AlphaFoldDB" id="A0AAV4TKB0"/>
<organism evidence="1 2">
    <name type="scientific">Caerostris darwini</name>
    <dbReference type="NCBI Taxonomy" id="1538125"/>
    <lineage>
        <taxon>Eukaryota</taxon>
        <taxon>Metazoa</taxon>
        <taxon>Ecdysozoa</taxon>
        <taxon>Arthropoda</taxon>
        <taxon>Chelicerata</taxon>
        <taxon>Arachnida</taxon>
        <taxon>Araneae</taxon>
        <taxon>Araneomorphae</taxon>
        <taxon>Entelegynae</taxon>
        <taxon>Araneoidea</taxon>
        <taxon>Araneidae</taxon>
        <taxon>Caerostris</taxon>
    </lineage>
</organism>